<evidence type="ECO:0000259" key="3">
    <source>
        <dbReference type="PROSITE" id="PS50235"/>
    </source>
</evidence>
<dbReference type="WBParaSite" id="ACAC_0000364601-mRNA-1">
    <property type="protein sequence ID" value="ACAC_0000364601-mRNA-1"/>
    <property type="gene ID" value="ACAC_0000364601"/>
</dbReference>
<reference evidence="5" key="2">
    <citation type="submission" date="2017-02" db="UniProtKB">
        <authorList>
            <consortium name="WormBaseParasite"/>
        </authorList>
    </citation>
    <scope>IDENTIFICATION</scope>
</reference>
<dbReference type="EC" id="3.4.19.12" evidence="2"/>
<proteinExistence type="predicted"/>
<dbReference type="PROSITE" id="PS00973">
    <property type="entry name" value="USP_2"/>
    <property type="match status" value="1"/>
</dbReference>
<dbReference type="InterPro" id="IPR018200">
    <property type="entry name" value="USP_CS"/>
</dbReference>
<dbReference type="AlphaFoldDB" id="A0A0K0D0Q3"/>
<dbReference type="Pfam" id="PF00443">
    <property type="entry name" value="UCH"/>
    <property type="match status" value="1"/>
</dbReference>
<dbReference type="GO" id="GO:0004843">
    <property type="term" value="F:cysteine-type deubiquitinase activity"/>
    <property type="evidence" value="ECO:0007669"/>
    <property type="project" value="UniProtKB-EC"/>
</dbReference>
<dbReference type="PANTHER" id="PTHR21646:SF74">
    <property type="entry name" value="UBIQUITIN CARBOXYL-TERMINAL HYDROLASE 19"/>
    <property type="match status" value="1"/>
</dbReference>
<organism evidence="4 5">
    <name type="scientific">Angiostrongylus cantonensis</name>
    <name type="common">Rat lungworm</name>
    <dbReference type="NCBI Taxonomy" id="6313"/>
    <lineage>
        <taxon>Eukaryota</taxon>
        <taxon>Metazoa</taxon>
        <taxon>Ecdysozoa</taxon>
        <taxon>Nematoda</taxon>
        <taxon>Chromadorea</taxon>
        <taxon>Rhabditida</taxon>
        <taxon>Rhabditina</taxon>
        <taxon>Rhabditomorpha</taxon>
        <taxon>Strongyloidea</taxon>
        <taxon>Metastrongylidae</taxon>
        <taxon>Angiostrongylus</taxon>
    </lineage>
</organism>
<feature type="domain" description="USP" evidence="3">
    <location>
        <begin position="1"/>
        <end position="269"/>
    </location>
</feature>
<dbReference type="Gene3D" id="3.90.70.10">
    <property type="entry name" value="Cysteine proteinases"/>
    <property type="match status" value="1"/>
</dbReference>
<dbReference type="PROSITE" id="PS50235">
    <property type="entry name" value="USP_3"/>
    <property type="match status" value="1"/>
</dbReference>
<comment type="catalytic activity">
    <reaction evidence="1">
        <text>Thiol-dependent hydrolysis of ester, thioester, amide, peptide and isopeptide bonds formed by the C-terminal Gly of ubiquitin (a 76-residue protein attached to proteins as an intracellular targeting signal).</text>
        <dbReference type="EC" id="3.4.19.12"/>
    </reaction>
</comment>
<evidence type="ECO:0000313" key="4">
    <source>
        <dbReference type="Proteomes" id="UP000035642"/>
    </source>
</evidence>
<evidence type="ECO:0000313" key="5">
    <source>
        <dbReference type="WBParaSite" id="ACAC_0000364601-mRNA-1"/>
    </source>
</evidence>
<dbReference type="STRING" id="6313.A0A0K0D0Q3"/>
<name>A0A0K0D0Q3_ANGCA</name>
<keyword evidence="4" id="KW-1185">Reference proteome</keyword>
<reference evidence="4" key="1">
    <citation type="submission" date="2012-09" db="EMBL/GenBank/DDBJ databases">
        <authorList>
            <person name="Martin A.A."/>
        </authorList>
    </citation>
    <scope>NUCLEOTIDE SEQUENCE</scope>
</reference>
<dbReference type="GO" id="GO:0016579">
    <property type="term" value="P:protein deubiquitination"/>
    <property type="evidence" value="ECO:0007669"/>
    <property type="project" value="InterPro"/>
</dbReference>
<dbReference type="InterPro" id="IPR050185">
    <property type="entry name" value="Ub_carboxyl-term_hydrolase"/>
</dbReference>
<dbReference type="InterPro" id="IPR001394">
    <property type="entry name" value="Peptidase_C19_UCH"/>
</dbReference>
<sequence length="295" mass="34290">MFLVRKLLDQAHVLGETIVNDKTGQPLDLKTDSYISINWYNLRNGRPFISVENKKTLQVDQERSEQMMKQKRKSTPCINGDPTLQDMLGMFSETERLKPEESWYCNKCRDHVEATKKLELFRLPPIFIVQLKRFVYTATYQAMHRRSKDERRVIYPITNLDMSPFLAETAPTGQNTIYDLTGVVCHSGSSYFGHYVSIGRLPGFDSTKTIVADTVHVLITYGFCDTFFAHQCVRKIIEDWRLFDDSVVSKQSINNVQSDDAYLLFYKQRGVPTRSIFRYTSVFNLRYVIKPCFVP</sequence>
<dbReference type="Proteomes" id="UP000035642">
    <property type="component" value="Unassembled WGS sequence"/>
</dbReference>
<accession>A0A0K0D0Q3</accession>
<dbReference type="InterPro" id="IPR038765">
    <property type="entry name" value="Papain-like_cys_pep_sf"/>
</dbReference>
<protein>
    <recommendedName>
        <fullName evidence="2">ubiquitinyl hydrolase 1</fullName>
        <ecNumber evidence="2">3.4.19.12</ecNumber>
    </recommendedName>
</protein>
<evidence type="ECO:0000256" key="1">
    <source>
        <dbReference type="ARBA" id="ARBA00000707"/>
    </source>
</evidence>
<dbReference type="PANTHER" id="PTHR21646">
    <property type="entry name" value="UBIQUITIN CARBOXYL-TERMINAL HYDROLASE"/>
    <property type="match status" value="1"/>
</dbReference>
<dbReference type="SUPFAM" id="SSF54001">
    <property type="entry name" value="Cysteine proteinases"/>
    <property type="match status" value="1"/>
</dbReference>
<dbReference type="InterPro" id="IPR028889">
    <property type="entry name" value="USP"/>
</dbReference>
<evidence type="ECO:0000256" key="2">
    <source>
        <dbReference type="ARBA" id="ARBA00012759"/>
    </source>
</evidence>